<dbReference type="EMBL" id="BAHC01000129">
    <property type="protein sequence ID" value="GAB91361.1"/>
    <property type="molecule type" value="Genomic_DNA"/>
</dbReference>
<evidence type="ECO:0000259" key="2">
    <source>
        <dbReference type="Pfam" id="PF13556"/>
    </source>
</evidence>
<dbReference type="InterPro" id="IPR042070">
    <property type="entry name" value="PucR_C-HTH_sf"/>
</dbReference>
<evidence type="ECO:0000313" key="4">
    <source>
        <dbReference type="EMBL" id="GAB91361.1"/>
    </source>
</evidence>
<feature type="domain" description="RsbT co-antagonist protein RsbRD N-terminal" evidence="3">
    <location>
        <begin position="49"/>
        <end position="154"/>
    </location>
</feature>
<dbReference type="InterPro" id="IPR025751">
    <property type="entry name" value="RsbRD_N_dom"/>
</dbReference>
<dbReference type="PANTHER" id="PTHR33744:SF1">
    <property type="entry name" value="DNA-BINDING TRANSCRIPTIONAL ACTIVATOR ADER"/>
    <property type="match status" value="1"/>
</dbReference>
<evidence type="ECO:0000313" key="5">
    <source>
        <dbReference type="Proteomes" id="UP000008363"/>
    </source>
</evidence>
<comment type="caution">
    <text evidence="4">The sequence shown here is derived from an EMBL/GenBank/DDBJ whole genome shotgun (WGS) entry which is preliminary data.</text>
</comment>
<dbReference type="Pfam" id="PF13556">
    <property type="entry name" value="HTH_30"/>
    <property type="match status" value="1"/>
</dbReference>
<reference evidence="4 5" key="1">
    <citation type="submission" date="2012-08" db="EMBL/GenBank/DDBJ databases">
        <title>Whole genome shotgun sequence of Gordonia rhizosphera NBRC 16068.</title>
        <authorList>
            <person name="Takarada H."/>
            <person name="Isaki S."/>
            <person name="Hosoyama A."/>
            <person name="Tsuchikane K."/>
            <person name="Katsumata H."/>
            <person name="Baba S."/>
            <person name="Ohji S."/>
            <person name="Yamazaki S."/>
            <person name="Fujita N."/>
        </authorList>
    </citation>
    <scope>NUCLEOTIDE SEQUENCE [LARGE SCALE GENOMIC DNA]</scope>
    <source>
        <strain evidence="4 5">NBRC 16068</strain>
    </source>
</reference>
<evidence type="ECO:0000256" key="1">
    <source>
        <dbReference type="SAM" id="MobiDB-lite"/>
    </source>
</evidence>
<proteinExistence type="predicted"/>
<dbReference type="PANTHER" id="PTHR33744">
    <property type="entry name" value="CARBOHYDRATE DIACID REGULATOR"/>
    <property type="match status" value="1"/>
</dbReference>
<dbReference type="AlphaFoldDB" id="K6WCB3"/>
<accession>K6WCB3</accession>
<feature type="region of interest" description="Disordered" evidence="1">
    <location>
        <begin position="411"/>
        <end position="433"/>
    </location>
</feature>
<dbReference type="eggNOG" id="COG3835">
    <property type="taxonomic scope" value="Bacteria"/>
</dbReference>
<feature type="domain" description="PucR C-terminal helix-turn-helix" evidence="2">
    <location>
        <begin position="351"/>
        <end position="407"/>
    </location>
</feature>
<dbReference type="STRING" id="1108045.GORHZ_129_00040"/>
<dbReference type="Proteomes" id="UP000008363">
    <property type="component" value="Unassembled WGS sequence"/>
</dbReference>
<protein>
    <submittedName>
        <fullName evidence="4">Putative CdaR family transcriptional regulator</fullName>
    </submittedName>
</protein>
<evidence type="ECO:0000259" key="3">
    <source>
        <dbReference type="Pfam" id="PF14361"/>
    </source>
</evidence>
<dbReference type="InterPro" id="IPR051448">
    <property type="entry name" value="CdaR-like_regulators"/>
</dbReference>
<dbReference type="Gene3D" id="1.10.10.2840">
    <property type="entry name" value="PucR C-terminal helix-turn-helix domain"/>
    <property type="match status" value="1"/>
</dbReference>
<dbReference type="InterPro" id="IPR025736">
    <property type="entry name" value="PucR_C-HTH_dom"/>
</dbReference>
<sequence length="433" mass="46833">MEVGMTVLTPTPPPAGTGDLLNRLQGRAAEIIKHSSWDTSEVLRTLPPEIRLTEVPWVARRNLSAIFRALRDNATPSDDELRPARAIAVQRADEGVPLSVVIRNWQRGFEGFWSEAASIARPEETAEIAYLGAALISLFGAYSATLVDAYEQEKVILDSEKSSAGHLVARMILDGQEARPYADRFRIELAAEYHVLALAIASTPEEQVEDATGRLVAGRRKMRRILSLPEFHRTNPTLTTLGPAGGHLLMPVDPNSRSSADVVAGALVERIRSSVDVPIRAGLVEAVPIADVPSAGTLASEVLRLSSAHRSERTIYRLADVALAYQLTRPGPASEHLRSVLEPLEPFPDLITFLQDYLRCDMDRARTARTLGVHPNTVNNRLHKVASLCGIDPAGFEGVMAFGAALIVANSTPEASPDSPRRPAGGRGAPVAE</sequence>
<name>K6WCB3_9ACTN</name>
<gene>
    <name evidence="4" type="ORF">GORHZ_129_00040</name>
</gene>
<dbReference type="Pfam" id="PF14361">
    <property type="entry name" value="RsbRD_N"/>
    <property type="match status" value="1"/>
</dbReference>
<organism evidence="4 5">
    <name type="scientific">Gordonia rhizosphera NBRC 16068</name>
    <dbReference type="NCBI Taxonomy" id="1108045"/>
    <lineage>
        <taxon>Bacteria</taxon>
        <taxon>Bacillati</taxon>
        <taxon>Actinomycetota</taxon>
        <taxon>Actinomycetes</taxon>
        <taxon>Mycobacteriales</taxon>
        <taxon>Gordoniaceae</taxon>
        <taxon>Gordonia</taxon>
    </lineage>
</organism>
<keyword evidence="5" id="KW-1185">Reference proteome</keyword>